<sequence>MIVGRFRFRNPVVSTRRVGRVRIAWAYPSLRRNWFRCAPLPLFAGWRFGLPRDGMFFMHMVDCGDSVATVSIVQGNTIIVLTSTVVIISLWVEVTPIKFFRYRLPMSRTTA</sequence>
<evidence type="ECO:0000313" key="2">
    <source>
        <dbReference type="EMBL" id="KAK1658307.1"/>
    </source>
</evidence>
<feature type="transmembrane region" description="Helical" evidence="1">
    <location>
        <begin position="78"/>
        <end position="100"/>
    </location>
</feature>
<protein>
    <submittedName>
        <fullName evidence="2">Uncharacterized protein</fullName>
    </submittedName>
</protein>
<dbReference type="GeneID" id="85460826"/>
<name>A0AAJ0EP79_9PEZI</name>
<keyword evidence="3" id="KW-1185">Reference proteome</keyword>
<reference evidence="2" key="1">
    <citation type="submission" date="2021-06" db="EMBL/GenBank/DDBJ databases">
        <title>Comparative genomics, transcriptomics and evolutionary studies reveal genomic signatures of adaptation to plant cell wall in hemibiotrophic fungi.</title>
        <authorList>
            <consortium name="DOE Joint Genome Institute"/>
            <person name="Baroncelli R."/>
            <person name="Diaz J.F."/>
            <person name="Benocci T."/>
            <person name="Peng M."/>
            <person name="Battaglia E."/>
            <person name="Haridas S."/>
            <person name="Andreopoulos W."/>
            <person name="Labutti K."/>
            <person name="Pangilinan J."/>
            <person name="Floch G.L."/>
            <person name="Makela M.R."/>
            <person name="Henrissat B."/>
            <person name="Grigoriev I.V."/>
            <person name="Crouch J.A."/>
            <person name="De Vries R.P."/>
            <person name="Sukno S.A."/>
            <person name="Thon M.R."/>
        </authorList>
    </citation>
    <scope>NUCLEOTIDE SEQUENCE</scope>
    <source>
        <strain evidence="2">CBS 193.32</strain>
    </source>
</reference>
<accession>A0AAJ0EP79</accession>
<keyword evidence="1" id="KW-1133">Transmembrane helix</keyword>
<organism evidence="2 3">
    <name type="scientific">Colletotrichum godetiae</name>
    <dbReference type="NCBI Taxonomy" id="1209918"/>
    <lineage>
        <taxon>Eukaryota</taxon>
        <taxon>Fungi</taxon>
        <taxon>Dikarya</taxon>
        <taxon>Ascomycota</taxon>
        <taxon>Pezizomycotina</taxon>
        <taxon>Sordariomycetes</taxon>
        <taxon>Hypocreomycetidae</taxon>
        <taxon>Glomerellales</taxon>
        <taxon>Glomerellaceae</taxon>
        <taxon>Colletotrichum</taxon>
        <taxon>Colletotrichum acutatum species complex</taxon>
    </lineage>
</organism>
<dbReference type="Proteomes" id="UP001224890">
    <property type="component" value="Unassembled WGS sequence"/>
</dbReference>
<proteinExistence type="predicted"/>
<dbReference type="RefSeq" id="XP_060423071.1">
    <property type="nucleotide sequence ID" value="XM_060576300.1"/>
</dbReference>
<comment type="caution">
    <text evidence="2">The sequence shown here is derived from an EMBL/GenBank/DDBJ whole genome shotgun (WGS) entry which is preliminary data.</text>
</comment>
<keyword evidence="1" id="KW-0472">Membrane</keyword>
<gene>
    <name evidence="2" type="ORF">BDP55DRAFT_682951</name>
</gene>
<dbReference type="AlphaFoldDB" id="A0AAJ0EP79"/>
<dbReference type="EMBL" id="JAHMHR010000075">
    <property type="protein sequence ID" value="KAK1658307.1"/>
    <property type="molecule type" value="Genomic_DNA"/>
</dbReference>
<keyword evidence="1" id="KW-0812">Transmembrane</keyword>
<evidence type="ECO:0000313" key="3">
    <source>
        <dbReference type="Proteomes" id="UP001224890"/>
    </source>
</evidence>
<evidence type="ECO:0000256" key="1">
    <source>
        <dbReference type="SAM" id="Phobius"/>
    </source>
</evidence>